<dbReference type="InterPro" id="IPR036390">
    <property type="entry name" value="WH_DNA-bd_sf"/>
</dbReference>
<dbReference type="Pfam" id="PF04283">
    <property type="entry name" value="CheF-arch"/>
    <property type="match status" value="1"/>
</dbReference>
<accession>A0ABD5RWM8</accession>
<dbReference type="GO" id="GO:0006935">
    <property type="term" value="P:chemotaxis"/>
    <property type="evidence" value="ECO:0007669"/>
    <property type="project" value="UniProtKB-UniRule"/>
</dbReference>
<name>A0ABD5RWM8_9EURY</name>
<dbReference type="InterPro" id="IPR007381">
    <property type="entry name" value="CheF1/F2"/>
</dbReference>
<gene>
    <name evidence="2" type="ORF">ACFQE1_05300</name>
</gene>
<sequence>MSESVVADFVGRFQAPGLPGGEPITGRVLLSRKRLVLAADDGRTTVPLSSVFDVSVGFVPPEVEEFFSDTVTLAYAEGEERRSVVIEGKGDNVDRFASVLFKALLSGTAAYLRHPAKVGGRVTDEPVQEVKLALRPRSLAFAGQKSVTIDLTGVTNIERTTREFGGRSREVLAVSHMDGRTAVTTDLAVTSRRKANILGRYVRLEYASFMEDIRDLDHSEEELEALVGVYSTGGGVDLSSLLGAEPSQVTMVLNSLREDGLIVDGAEAVELTPKGRVVVTQHLEDVNF</sequence>
<reference evidence="2 3" key="1">
    <citation type="journal article" date="2019" name="Int. J. Syst. Evol. Microbiol.">
        <title>The Global Catalogue of Microorganisms (GCM) 10K type strain sequencing project: providing services to taxonomists for standard genome sequencing and annotation.</title>
        <authorList>
            <consortium name="The Broad Institute Genomics Platform"/>
            <consortium name="The Broad Institute Genome Sequencing Center for Infectious Disease"/>
            <person name="Wu L."/>
            <person name="Ma J."/>
        </authorList>
    </citation>
    <scope>NUCLEOTIDE SEQUENCE [LARGE SCALE GENOMIC DNA]</scope>
    <source>
        <strain evidence="2 3">NBRC 111368</strain>
    </source>
</reference>
<evidence type="ECO:0000313" key="2">
    <source>
        <dbReference type="EMBL" id="MFC6723803.1"/>
    </source>
</evidence>
<protein>
    <recommendedName>
        <fullName evidence="1">Taxis protein CheF</fullName>
    </recommendedName>
</protein>
<dbReference type="PANTHER" id="PTHR42201">
    <property type="entry name" value="TAXIS PROTEIN"/>
    <property type="match status" value="1"/>
</dbReference>
<evidence type="ECO:0000313" key="3">
    <source>
        <dbReference type="Proteomes" id="UP001596328"/>
    </source>
</evidence>
<keyword evidence="1" id="KW-0145">Chemotaxis</keyword>
<comment type="caution">
    <text evidence="2">The sequence shown here is derived from an EMBL/GenBank/DDBJ whole genome shotgun (WGS) entry which is preliminary data.</text>
</comment>
<organism evidence="2 3">
    <name type="scientific">Halobium palmae</name>
    <dbReference type="NCBI Taxonomy" id="1776492"/>
    <lineage>
        <taxon>Archaea</taxon>
        <taxon>Methanobacteriati</taxon>
        <taxon>Methanobacteriota</taxon>
        <taxon>Stenosarchaea group</taxon>
        <taxon>Halobacteria</taxon>
        <taxon>Halobacteriales</taxon>
        <taxon>Haloferacaceae</taxon>
        <taxon>Halobium</taxon>
    </lineage>
</organism>
<dbReference type="EMBL" id="JBHSWU010000050">
    <property type="protein sequence ID" value="MFC6723803.1"/>
    <property type="molecule type" value="Genomic_DNA"/>
</dbReference>
<dbReference type="AlphaFoldDB" id="A0ABD5RWM8"/>
<dbReference type="PANTHER" id="PTHR42201:SF1">
    <property type="entry name" value="TAXIS PROTEIN"/>
    <property type="match status" value="1"/>
</dbReference>
<comment type="subunit">
    <text evidence="1">Interacts with chemotaxis (Che) proteins as well as flagella accessory (Fla) proteins.</text>
</comment>
<keyword evidence="3" id="KW-1185">Reference proteome</keyword>
<proteinExistence type="predicted"/>
<dbReference type="Proteomes" id="UP001596328">
    <property type="component" value="Unassembled WGS sequence"/>
</dbReference>
<comment type="function">
    <text evidence="1">Involved in taxis signal transduction.</text>
</comment>
<dbReference type="PIRSF" id="PIRSF026802">
    <property type="entry name" value="UCP026802"/>
    <property type="match status" value="1"/>
</dbReference>
<evidence type="ECO:0000256" key="1">
    <source>
        <dbReference type="PIRNR" id="PIRNR026802"/>
    </source>
</evidence>
<dbReference type="SUPFAM" id="SSF46785">
    <property type="entry name" value="Winged helix' DNA-binding domain"/>
    <property type="match status" value="1"/>
</dbReference>